<keyword evidence="2" id="KW-0472">Membrane</keyword>
<dbReference type="Pfam" id="PF03703">
    <property type="entry name" value="bPH_2"/>
    <property type="match status" value="3"/>
</dbReference>
<dbReference type="InterPro" id="IPR005182">
    <property type="entry name" value="YdbS-like_PH"/>
</dbReference>
<reference evidence="4 5" key="2">
    <citation type="journal article" date="2016" name="PeerJ">
        <title>Genome sequencing and analysis of the first complete genome of Lactobacillus kunkeei strain MP2, an Apis mellifera gut isolate.</title>
        <authorList>
            <person name="Asenjo F."/>
            <person name="Olmos A."/>
            <person name="Henriquez-Piskulich P."/>
            <person name="Polanco V."/>
            <person name="Aldea P."/>
            <person name="Ugalde J.A."/>
            <person name="Trombert A.N."/>
        </authorList>
    </citation>
    <scope>NUCLEOTIDE SEQUENCE [LARGE SCALE GENOMIC DNA]</scope>
    <source>
        <strain evidence="4 5">MP2</strain>
    </source>
</reference>
<feature type="region of interest" description="Disordered" evidence="1">
    <location>
        <begin position="141"/>
        <end position="162"/>
    </location>
</feature>
<feature type="transmembrane region" description="Helical" evidence="2">
    <location>
        <begin position="224"/>
        <end position="248"/>
    </location>
</feature>
<feature type="domain" description="YdbS-like PH" evidence="3">
    <location>
        <begin position="414"/>
        <end position="487"/>
    </location>
</feature>
<accession>A0AAC8WBV6</accession>
<dbReference type="InterPro" id="IPR014529">
    <property type="entry name" value="UCP026631"/>
</dbReference>
<evidence type="ECO:0000256" key="1">
    <source>
        <dbReference type="SAM" id="MobiDB-lite"/>
    </source>
</evidence>
<feature type="transmembrane region" description="Helical" evidence="2">
    <location>
        <begin position="41"/>
        <end position="62"/>
    </location>
</feature>
<feature type="compositionally biased region" description="Basic and acidic residues" evidence="1">
    <location>
        <begin position="149"/>
        <end position="162"/>
    </location>
</feature>
<proteinExistence type="predicted"/>
<evidence type="ECO:0000259" key="3">
    <source>
        <dbReference type="Pfam" id="PF03703"/>
    </source>
</evidence>
<dbReference type="AlphaFoldDB" id="A0AAC8WBV6"/>
<feature type="domain" description="YdbS-like PH" evidence="3">
    <location>
        <begin position="258"/>
        <end position="330"/>
    </location>
</feature>
<dbReference type="KEGG" id="lku:APS55_03945"/>
<dbReference type="Proteomes" id="UP000067203">
    <property type="component" value="Chromosome"/>
</dbReference>
<evidence type="ECO:0000313" key="4">
    <source>
        <dbReference type="EMBL" id="ALJ31429.1"/>
    </source>
</evidence>
<feature type="transmembrane region" description="Helical" evidence="2">
    <location>
        <begin position="183"/>
        <end position="204"/>
    </location>
</feature>
<sequence>MQDKHLSPLNLVNRLQDILIAIFLASFISDPLHIDSFKLGIIFVIITIVWDILSYLCFTYSIEDKQIVIKKGVIFKKVIHVPFARIQSIEHSQYFLFRPFDVEKLQINNASKSGSHDQIILSEVRTYVGRVLEEKHKQYQNQDVDANDDDVKQPEVEKVEDKPEQEITKKKDYVQYKISTKDIALYTFTSFRVFITMFLIAHITHGAVLDFAISIYQKGFGSNMISLIAFSIMAIIIALLLSFIYTMFQFYDFTLVKEGKYLEYEKGLFTRNKVRLSTDRIQSVLIEQNVMGKLLKIMTVKIIMASDGSDEESSQAVVLPILNADKYAEMMNDFFEWIPLKTVEKFDSRKRSIWLFFRNFDWILLIIPIVIYFVGWTTLAYSLVVIGVFTFFYTLGNAYFKYRVTSIGLTGNTKDDYLIVSNGFLFKQRTYYVGWHEIQSMHFESSVFMKKNNLAHIVIRIRKGNSAQTAGVHYIDYGGAKKIYDWYRQ</sequence>
<dbReference type="RefSeq" id="WP_034532400.1">
    <property type="nucleotide sequence ID" value="NZ_CP012920.1"/>
</dbReference>
<dbReference type="PANTHER" id="PTHR34473:SF2">
    <property type="entry name" value="UPF0699 TRANSMEMBRANE PROTEIN YDBT"/>
    <property type="match status" value="1"/>
</dbReference>
<gene>
    <name evidence="4" type="ORF">APS55_03945</name>
</gene>
<evidence type="ECO:0000256" key="2">
    <source>
        <dbReference type="SAM" id="Phobius"/>
    </source>
</evidence>
<keyword evidence="2" id="KW-1133">Transmembrane helix</keyword>
<dbReference type="EMBL" id="CP012920">
    <property type="protein sequence ID" value="ALJ31429.1"/>
    <property type="molecule type" value="Genomic_DNA"/>
</dbReference>
<protein>
    <recommendedName>
        <fullName evidence="3">YdbS-like PH domain-containing protein</fullName>
    </recommendedName>
</protein>
<organism evidence="4 5">
    <name type="scientific">Apilactobacillus kunkeei</name>
    <dbReference type="NCBI Taxonomy" id="148814"/>
    <lineage>
        <taxon>Bacteria</taxon>
        <taxon>Bacillati</taxon>
        <taxon>Bacillota</taxon>
        <taxon>Bacilli</taxon>
        <taxon>Lactobacillales</taxon>
        <taxon>Lactobacillaceae</taxon>
        <taxon>Apilactobacillus</taxon>
    </lineage>
</organism>
<name>A0AAC8WBV6_9LACO</name>
<feature type="domain" description="YdbS-like PH" evidence="3">
    <location>
        <begin position="55"/>
        <end position="114"/>
    </location>
</feature>
<dbReference type="PIRSF" id="PIRSF026631">
    <property type="entry name" value="UCP026631"/>
    <property type="match status" value="1"/>
</dbReference>
<keyword evidence="2" id="KW-0812">Transmembrane</keyword>
<reference evidence="5" key="1">
    <citation type="submission" date="2015-10" db="EMBL/GenBank/DDBJ databases">
        <title>Bioinformatic analysis of the first complete genome sequence of Lactobacillus kunkeei strain MP2, an Apis mellifera gut isolate.</title>
        <authorList>
            <person name="Asenjo F."/>
            <person name="Olmos A."/>
            <person name="Henriquez-Piskulich P."/>
            <person name="Aldea P."/>
            <person name="Ugalde J.A."/>
            <person name="Trombert A.N."/>
        </authorList>
    </citation>
    <scope>NUCLEOTIDE SEQUENCE [LARGE SCALE GENOMIC DNA]</scope>
    <source>
        <strain evidence="5">MP2</strain>
    </source>
</reference>
<evidence type="ECO:0000313" key="5">
    <source>
        <dbReference type="Proteomes" id="UP000067203"/>
    </source>
</evidence>
<dbReference type="PANTHER" id="PTHR34473">
    <property type="entry name" value="UPF0699 TRANSMEMBRANE PROTEIN YDBS"/>
    <property type="match status" value="1"/>
</dbReference>
<feature type="transmembrane region" description="Helical" evidence="2">
    <location>
        <begin position="355"/>
        <end position="374"/>
    </location>
</feature>
<feature type="transmembrane region" description="Helical" evidence="2">
    <location>
        <begin position="380"/>
        <end position="400"/>
    </location>
</feature>